<feature type="transmembrane region" description="Helical" evidence="6">
    <location>
        <begin position="678"/>
        <end position="702"/>
    </location>
</feature>
<dbReference type="Pfam" id="PF12698">
    <property type="entry name" value="ABC2_membrane_3"/>
    <property type="match status" value="1"/>
</dbReference>
<keyword evidence="3 6" id="KW-0812">Transmembrane</keyword>
<sequence>MFAIFKREIRSYFQTVVGWLFIAAVLALYGLYFYAYNLRSGSPYVSYSLSAVSFIVMIAVPVLTMRSFAEERHTKTDQLMLTSPVPLGKIVFGKYLAMVGVFSIAMIVVALTPLFLSIYGSVPLGESYVAVLGFWLYGCACIAIGMLMSVVTESQVIAAVLGFAALFLGYMMSSITSMISQSGNLLTKILNAYDLYTPLDKFMNGCLDLTGVIYFLSVIGICLFLSCQLIQKRRYSVSTKKIAPGAFSIGMIVVAFAIAVVVNLVANELPSTVTAIDATSTKLYSITDTTKDYLKTLDQDVNIYVLAAEKNADSTLSETLQRYEDLSGHVKVSYVNPSTNPTFFQKYTTDAPASNSLIVASDARSRVIDYNDIYEYSYDYSSYSRSLDGYDAEGQITSALQYVTKDSSELPVVYEITGHGETSLSGGFSEAIEKANMTLTELTLLKEEAVPDDASAIIINAPTSDFSADDAKKVTDYLEKGGKALITTNFQYKDLTNFESILKAYGIERVDGIVMENDSSYYYNNIPYYLLPEVESNDYTSSVSGKYIFAPYSEAFSYDGSSDDVTYTALLQTTDKAVSKIDADNATTSEKEDGDIEGPFTIALAAAKTENDTSSQVVVAGSMELFTDSTDQIVSGSNVSMFTDIMTNLTSGEDDNTSVIPVKDYKMSTITITSISTIIGGLAASIFIPVVLIIIGVVIWAVRRKK</sequence>
<dbReference type="InterPro" id="IPR051449">
    <property type="entry name" value="ABC-2_transporter_component"/>
</dbReference>
<dbReference type="RefSeq" id="WP_055194318.1">
    <property type="nucleotide sequence ID" value="NZ_CABIYH010000012.1"/>
</dbReference>
<dbReference type="OrthoDB" id="9766228at2"/>
<proteinExistence type="predicted"/>
<dbReference type="PANTHER" id="PTHR30294:SF29">
    <property type="entry name" value="MULTIDRUG ABC TRANSPORTER PERMEASE YBHS-RELATED"/>
    <property type="match status" value="1"/>
</dbReference>
<dbReference type="InterPro" id="IPR055396">
    <property type="entry name" value="DUF7088"/>
</dbReference>
<evidence type="ECO:0000313" key="11">
    <source>
        <dbReference type="Proteomes" id="UP000095350"/>
    </source>
</evidence>
<accession>A0A173U2I3</accession>
<keyword evidence="2" id="KW-1003">Cell membrane</keyword>
<reference evidence="10 12" key="2">
    <citation type="submission" date="2018-08" db="EMBL/GenBank/DDBJ databases">
        <title>A genome reference for cultivated species of the human gut microbiota.</title>
        <authorList>
            <person name="Zou Y."/>
            <person name="Xue W."/>
            <person name="Luo G."/>
        </authorList>
    </citation>
    <scope>NUCLEOTIDE SEQUENCE [LARGE SCALE GENOMIC DNA]</scope>
    <source>
        <strain evidence="10 12">AM22-21LB</strain>
    </source>
</reference>
<keyword evidence="5 6" id="KW-0472">Membrane</keyword>
<comment type="subcellular location">
    <subcellularLocation>
        <location evidence="1">Cell membrane</location>
        <topology evidence="1">Multi-pass membrane protein</topology>
    </subcellularLocation>
</comment>
<feature type="transmembrane region" description="Helical" evidence="6">
    <location>
        <begin position="95"/>
        <end position="116"/>
    </location>
</feature>
<evidence type="ECO:0000313" key="12">
    <source>
        <dbReference type="Proteomes" id="UP000284051"/>
    </source>
</evidence>
<evidence type="ECO:0000256" key="6">
    <source>
        <dbReference type="SAM" id="Phobius"/>
    </source>
</evidence>
<reference evidence="9 11" key="1">
    <citation type="submission" date="2015-09" db="EMBL/GenBank/DDBJ databases">
        <authorList>
            <consortium name="Pathogen Informatics"/>
        </authorList>
    </citation>
    <scope>NUCLEOTIDE SEQUENCE [LARGE SCALE GENOMIC DNA]</scope>
    <source>
        <strain evidence="9 11">2789STDY5834960</strain>
    </source>
</reference>
<keyword evidence="4 6" id="KW-1133">Transmembrane helix</keyword>
<evidence type="ECO:0000256" key="5">
    <source>
        <dbReference type="ARBA" id="ARBA00023136"/>
    </source>
</evidence>
<dbReference type="AlphaFoldDB" id="A0A173U2I3"/>
<dbReference type="InterPro" id="IPR013525">
    <property type="entry name" value="ABC2_TM"/>
</dbReference>
<dbReference type="Pfam" id="PF23357">
    <property type="entry name" value="DUF7088"/>
    <property type="match status" value="1"/>
</dbReference>
<dbReference type="GO" id="GO:0140359">
    <property type="term" value="F:ABC-type transporter activity"/>
    <property type="evidence" value="ECO:0007669"/>
    <property type="project" value="InterPro"/>
</dbReference>
<feature type="transmembrane region" description="Helical" evidence="6">
    <location>
        <begin position="44"/>
        <end position="65"/>
    </location>
</feature>
<organism evidence="9 11">
    <name type="scientific">Roseburia intestinalis</name>
    <dbReference type="NCBI Taxonomy" id="166486"/>
    <lineage>
        <taxon>Bacteria</taxon>
        <taxon>Bacillati</taxon>
        <taxon>Bacillota</taxon>
        <taxon>Clostridia</taxon>
        <taxon>Lachnospirales</taxon>
        <taxon>Lachnospiraceae</taxon>
        <taxon>Roseburia</taxon>
    </lineage>
</organism>
<evidence type="ECO:0000313" key="9">
    <source>
        <dbReference type="EMBL" id="CUN08700.1"/>
    </source>
</evidence>
<feature type="transmembrane region" description="Helical" evidence="6">
    <location>
        <begin position="211"/>
        <end position="230"/>
    </location>
</feature>
<name>A0A173U2I3_9FIRM</name>
<protein>
    <submittedName>
        <fullName evidence="9">ABC-type transport system involved in multi-copper enzyme maturation, permease component</fullName>
    </submittedName>
    <submittedName>
        <fullName evidence="10">Copper ABC transporter permease</fullName>
    </submittedName>
</protein>
<dbReference type="PaxDb" id="166486-ERS852572_01853"/>
<feature type="domain" description="DUF7088" evidence="8">
    <location>
        <begin position="281"/>
        <end position="348"/>
    </location>
</feature>
<dbReference type="PANTHER" id="PTHR30294">
    <property type="entry name" value="MEMBRANE COMPONENT OF ABC TRANSPORTER YHHJ-RELATED"/>
    <property type="match status" value="1"/>
</dbReference>
<dbReference type="GO" id="GO:0005886">
    <property type="term" value="C:plasma membrane"/>
    <property type="evidence" value="ECO:0007669"/>
    <property type="project" value="UniProtKB-SubCell"/>
</dbReference>
<feature type="transmembrane region" description="Helical" evidence="6">
    <location>
        <begin position="12"/>
        <end position="32"/>
    </location>
</feature>
<evidence type="ECO:0000259" key="7">
    <source>
        <dbReference type="Pfam" id="PF12698"/>
    </source>
</evidence>
<evidence type="ECO:0000313" key="10">
    <source>
        <dbReference type="EMBL" id="RHG29502.1"/>
    </source>
</evidence>
<dbReference type="EMBL" id="CYXZ01000012">
    <property type="protein sequence ID" value="CUN08700.1"/>
    <property type="molecule type" value="Genomic_DNA"/>
</dbReference>
<dbReference type="Proteomes" id="UP000284051">
    <property type="component" value="Unassembled WGS sequence"/>
</dbReference>
<dbReference type="STRING" id="166486.ERS852572_01853"/>
<gene>
    <name evidence="10" type="ORF">DW264_04715</name>
    <name evidence="9" type="ORF">ERS852572_01853</name>
</gene>
<evidence type="ECO:0000256" key="2">
    <source>
        <dbReference type="ARBA" id="ARBA00022475"/>
    </source>
</evidence>
<feature type="domain" description="ABC-2 type transporter transmembrane" evidence="7">
    <location>
        <begin position="43"/>
        <end position="206"/>
    </location>
</feature>
<feature type="transmembrane region" description="Helical" evidence="6">
    <location>
        <begin position="242"/>
        <end position="266"/>
    </location>
</feature>
<feature type="transmembrane region" description="Helical" evidence="6">
    <location>
        <begin position="156"/>
        <end position="179"/>
    </location>
</feature>
<dbReference type="Proteomes" id="UP000095350">
    <property type="component" value="Unassembled WGS sequence"/>
</dbReference>
<feature type="transmembrane region" description="Helical" evidence="6">
    <location>
        <begin position="128"/>
        <end position="149"/>
    </location>
</feature>
<dbReference type="EMBL" id="QRID01000004">
    <property type="protein sequence ID" value="RHG29502.1"/>
    <property type="molecule type" value="Genomic_DNA"/>
</dbReference>
<evidence type="ECO:0000256" key="4">
    <source>
        <dbReference type="ARBA" id="ARBA00022989"/>
    </source>
</evidence>
<evidence type="ECO:0000259" key="8">
    <source>
        <dbReference type="Pfam" id="PF23357"/>
    </source>
</evidence>
<evidence type="ECO:0000256" key="1">
    <source>
        <dbReference type="ARBA" id="ARBA00004651"/>
    </source>
</evidence>
<evidence type="ECO:0000256" key="3">
    <source>
        <dbReference type="ARBA" id="ARBA00022692"/>
    </source>
</evidence>